<organism evidence="1 2">
    <name type="scientific">Heyndrickxia coagulans</name>
    <name type="common">Weizmannia coagulans</name>
    <dbReference type="NCBI Taxonomy" id="1398"/>
    <lineage>
        <taxon>Bacteria</taxon>
        <taxon>Bacillati</taxon>
        <taxon>Bacillota</taxon>
        <taxon>Bacilli</taxon>
        <taxon>Bacillales</taxon>
        <taxon>Bacillaceae</taxon>
        <taxon>Heyndrickxia</taxon>
    </lineage>
</organism>
<protein>
    <submittedName>
        <fullName evidence="1">Uncharacterized protein</fullName>
    </submittedName>
</protein>
<dbReference type="EMBL" id="LQYG01000120">
    <property type="protein sequence ID" value="KYC58758.1"/>
    <property type="molecule type" value="Genomic_DNA"/>
</dbReference>
<gene>
    <name evidence="1" type="ORF">B4098_2450</name>
</gene>
<proteinExistence type="predicted"/>
<evidence type="ECO:0000313" key="1">
    <source>
        <dbReference type="EMBL" id="KYC58758.1"/>
    </source>
</evidence>
<dbReference type="PATRIC" id="fig|1398.26.peg.2467"/>
<dbReference type="Proteomes" id="UP000075288">
    <property type="component" value="Unassembled WGS sequence"/>
</dbReference>
<name>A0A150JNT7_HEYCO</name>
<evidence type="ECO:0000313" key="2">
    <source>
        <dbReference type="Proteomes" id="UP000075288"/>
    </source>
</evidence>
<dbReference type="AlphaFoldDB" id="A0A150JNT7"/>
<sequence length="51" mass="5592">MRSGKKKRNHHPVSLLFHSKPETQGTLFLKAISPQPAFSKAPVKAVPGKRG</sequence>
<accession>A0A150JNT7</accession>
<comment type="caution">
    <text evidence="1">The sequence shown here is derived from an EMBL/GenBank/DDBJ whole genome shotgun (WGS) entry which is preliminary data.</text>
</comment>
<reference evidence="1 2" key="1">
    <citation type="submission" date="2016-01" db="EMBL/GenBank/DDBJ databases">
        <title>Genome Sequences of Twelve Sporeforming Bacillus Species Isolated from Foods.</title>
        <authorList>
            <person name="Berendsen E.M."/>
            <person name="Wells-Bennik M.H."/>
            <person name="Krawcyk A.O."/>
            <person name="De Jong A."/>
            <person name="Holsappel S."/>
            <person name="Eijlander R.T."/>
            <person name="Kuipers O.P."/>
        </authorList>
    </citation>
    <scope>NUCLEOTIDE SEQUENCE [LARGE SCALE GENOMIC DNA]</scope>
    <source>
        <strain evidence="1 2">B4098</strain>
    </source>
</reference>